<feature type="region of interest" description="Disordered" evidence="1">
    <location>
        <begin position="47"/>
        <end position="109"/>
    </location>
</feature>
<gene>
    <name evidence="2" type="ORF">FIESC28_01861</name>
</gene>
<dbReference type="AlphaFoldDB" id="A0A366S7Y6"/>
<evidence type="ECO:0000256" key="1">
    <source>
        <dbReference type="SAM" id="MobiDB-lite"/>
    </source>
</evidence>
<dbReference type="RefSeq" id="XP_031020015.1">
    <property type="nucleotide sequence ID" value="XM_031156011.1"/>
</dbReference>
<sequence>MSDRRPVKIRPLEDGWKCPNRPCIKKSRNPLGSMNCTHCGCRFGAPYMEIGPPENSDGPEASTSPEKSDSTENAEAPENDKTTEKVETTQKVATTGKNDDKDKEKQKSG</sequence>
<evidence type="ECO:0000313" key="2">
    <source>
        <dbReference type="EMBL" id="RBR25424.1"/>
    </source>
</evidence>
<feature type="compositionally biased region" description="Basic and acidic residues" evidence="1">
    <location>
        <begin position="78"/>
        <end position="88"/>
    </location>
</feature>
<dbReference type="OrthoDB" id="5101433at2759"/>
<evidence type="ECO:0000313" key="3">
    <source>
        <dbReference type="Proteomes" id="UP000253153"/>
    </source>
</evidence>
<name>A0A366S7Y6_9HYPO</name>
<feature type="compositionally biased region" description="Basic and acidic residues" evidence="1">
    <location>
        <begin position="97"/>
        <end position="109"/>
    </location>
</feature>
<organism evidence="2 3">
    <name type="scientific">Fusarium coffeatum</name>
    <dbReference type="NCBI Taxonomy" id="231269"/>
    <lineage>
        <taxon>Eukaryota</taxon>
        <taxon>Fungi</taxon>
        <taxon>Dikarya</taxon>
        <taxon>Ascomycota</taxon>
        <taxon>Pezizomycotina</taxon>
        <taxon>Sordariomycetes</taxon>
        <taxon>Hypocreomycetidae</taxon>
        <taxon>Hypocreales</taxon>
        <taxon>Nectriaceae</taxon>
        <taxon>Fusarium</taxon>
        <taxon>Fusarium incarnatum-equiseti species complex</taxon>
    </lineage>
</organism>
<dbReference type="Proteomes" id="UP000253153">
    <property type="component" value="Unassembled WGS sequence"/>
</dbReference>
<comment type="caution">
    <text evidence="2">The sequence shown here is derived from an EMBL/GenBank/DDBJ whole genome shotgun (WGS) entry which is preliminary data.</text>
</comment>
<keyword evidence="3" id="KW-1185">Reference proteome</keyword>
<reference evidence="2 3" key="1">
    <citation type="submission" date="2018-06" db="EMBL/GenBank/DDBJ databases">
        <title>Fusarium incarnatum-equiseti species complex species 28.</title>
        <authorList>
            <person name="Gardiner D.M."/>
        </authorList>
    </citation>
    <scope>NUCLEOTIDE SEQUENCE [LARGE SCALE GENOMIC DNA]</scope>
    <source>
        <strain evidence="2 3">FIESC_28</strain>
    </source>
</reference>
<accession>A0A366S7Y6</accession>
<dbReference type="EMBL" id="QKXC01000039">
    <property type="protein sequence ID" value="RBR25424.1"/>
    <property type="molecule type" value="Genomic_DNA"/>
</dbReference>
<dbReference type="GeneID" id="41991307"/>
<proteinExistence type="predicted"/>
<protein>
    <submittedName>
        <fullName evidence="2">Uncharacterized protein</fullName>
    </submittedName>
</protein>